<evidence type="ECO:0000313" key="1">
    <source>
        <dbReference type="EMBL" id="CAI9302356.1"/>
    </source>
</evidence>
<protein>
    <submittedName>
        <fullName evidence="1">Uncharacterized protein</fullName>
    </submittedName>
</protein>
<gene>
    <name evidence="1" type="ORF">LSALG_LOCUS40847</name>
</gene>
<dbReference type="EMBL" id="OX465085">
    <property type="protein sequence ID" value="CAI9302356.1"/>
    <property type="molecule type" value="Genomic_DNA"/>
</dbReference>
<sequence length="302" mass="33354">MVKVSIKSDKLVETEYVEPTKEIIPSKTGFILQEVPIPVSPSSNKRRAKDVAKHISKKMKKTTLILQDDSMKEEEVPETPKGDVSSKKKSHVKLTFEEIGISSSSVKTSTVDTTTILVDSTKILTSKLILVIPPEVSISKSFLEELRTLDISTHVSDMDVNVNMGEGVSEKEHPVSTQCILEISIITTNTSLPPFITTVSTTTHSPTFDQVINQPITSLFPYQSIDPPKLVHDDDTDDGGFRGSFVDLEFDPEEEDTLDHMLMLGKQYKILNRKLNSLLPSQADSSSIHSVSGIDVDVMLKA</sequence>
<organism evidence="1 2">
    <name type="scientific">Lactuca saligna</name>
    <name type="common">Willowleaf lettuce</name>
    <dbReference type="NCBI Taxonomy" id="75948"/>
    <lineage>
        <taxon>Eukaryota</taxon>
        <taxon>Viridiplantae</taxon>
        <taxon>Streptophyta</taxon>
        <taxon>Embryophyta</taxon>
        <taxon>Tracheophyta</taxon>
        <taxon>Spermatophyta</taxon>
        <taxon>Magnoliopsida</taxon>
        <taxon>eudicotyledons</taxon>
        <taxon>Gunneridae</taxon>
        <taxon>Pentapetalae</taxon>
        <taxon>asterids</taxon>
        <taxon>campanulids</taxon>
        <taxon>Asterales</taxon>
        <taxon>Asteraceae</taxon>
        <taxon>Cichorioideae</taxon>
        <taxon>Cichorieae</taxon>
        <taxon>Lactucinae</taxon>
        <taxon>Lactuca</taxon>
    </lineage>
</organism>
<accession>A0AA36A1Z0</accession>
<dbReference type="AlphaFoldDB" id="A0AA36A1Z0"/>
<proteinExistence type="predicted"/>
<keyword evidence="2" id="KW-1185">Reference proteome</keyword>
<name>A0AA36A1Z0_LACSI</name>
<dbReference type="Proteomes" id="UP001177003">
    <property type="component" value="Chromosome 9"/>
</dbReference>
<evidence type="ECO:0000313" key="2">
    <source>
        <dbReference type="Proteomes" id="UP001177003"/>
    </source>
</evidence>
<reference evidence="1" key="1">
    <citation type="submission" date="2023-04" db="EMBL/GenBank/DDBJ databases">
        <authorList>
            <person name="Vijverberg K."/>
            <person name="Xiong W."/>
            <person name="Schranz E."/>
        </authorList>
    </citation>
    <scope>NUCLEOTIDE SEQUENCE</scope>
</reference>